<gene>
    <name evidence="2" type="ORF">HDA36_000686</name>
</gene>
<evidence type="ECO:0008006" key="4">
    <source>
        <dbReference type="Google" id="ProtNLM"/>
    </source>
</evidence>
<dbReference type="Pfam" id="PF13826">
    <property type="entry name" value="Monooxy_af470-like"/>
    <property type="match status" value="1"/>
</dbReference>
<reference evidence="2 3" key="1">
    <citation type="submission" date="2020-08" db="EMBL/GenBank/DDBJ databases">
        <title>Sequencing the genomes of 1000 actinobacteria strains.</title>
        <authorList>
            <person name="Klenk H.-P."/>
        </authorList>
    </citation>
    <scope>NUCLEOTIDE SEQUENCE [LARGE SCALE GENOMIC DNA]</scope>
    <source>
        <strain evidence="2 3">DSM 44551</strain>
    </source>
</reference>
<dbReference type="InterPro" id="IPR025444">
    <property type="entry name" value="Monooxy_af470"/>
</dbReference>
<protein>
    <recommendedName>
        <fullName evidence="4">DUF4188 domain-containing protein</fullName>
    </recommendedName>
</protein>
<dbReference type="Proteomes" id="UP000572635">
    <property type="component" value="Unassembled WGS sequence"/>
</dbReference>
<keyword evidence="3" id="KW-1185">Reference proteome</keyword>
<dbReference type="RefSeq" id="WP_246528169.1">
    <property type="nucleotide sequence ID" value="NZ_BAAAJD010000023.1"/>
</dbReference>
<feature type="region of interest" description="Disordered" evidence="1">
    <location>
        <begin position="137"/>
        <end position="160"/>
    </location>
</feature>
<evidence type="ECO:0000256" key="1">
    <source>
        <dbReference type="SAM" id="MobiDB-lite"/>
    </source>
</evidence>
<evidence type="ECO:0000313" key="3">
    <source>
        <dbReference type="Proteomes" id="UP000572635"/>
    </source>
</evidence>
<dbReference type="EMBL" id="JACHDB010000001">
    <property type="protein sequence ID" value="MBB5430602.1"/>
    <property type="molecule type" value="Genomic_DNA"/>
</dbReference>
<accession>A0A7W8VBX3</accession>
<dbReference type="AlphaFoldDB" id="A0A7W8VBX3"/>
<name>A0A7W8VBX3_9ACTN</name>
<sequence>MTHRHEGELVVFLIGMTINKPWRPDLWLPVFTAMPRMLRELSADPGSGMLGYRLTLEGRNPTVIQYWRSHEELYAYAADRAARHRPAWAEFNRRAAKAPGAVGIWHETYLVDRAESVYVGTPELGLARATERIPVPRGRNRARERLAEGRTALTPRRTGG</sequence>
<comment type="caution">
    <text evidence="2">The sequence shown here is derived from an EMBL/GenBank/DDBJ whole genome shotgun (WGS) entry which is preliminary data.</text>
</comment>
<evidence type="ECO:0000313" key="2">
    <source>
        <dbReference type="EMBL" id="MBB5430602.1"/>
    </source>
</evidence>
<proteinExistence type="predicted"/>
<organism evidence="2 3">
    <name type="scientific">Nocardiopsis composta</name>
    <dbReference type="NCBI Taxonomy" id="157465"/>
    <lineage>
        <taxon>Bacteria</taxon>
        <taxon>Bacillati</taxon>
        <taxon>Actinomycetota</taxon>
        <taxon>Actinomycetes</taxon>
        <taxon>Streptosporangiales</taxon>
        <taxon>Nocardiopsidaceae</taxon>
        <taxon>Nocardiopsis</taxon>
    </lineage>
</organism>